<sequence>MKIRFGFEPGSTHEVTRDRHVSPPRSQLRVYSGRQREGQGRAEKGVESARPKAVLATADVRTTSPPIERRMRTSSTPPRSFTGCEWTTEHRTRSLFQPEEHIEDDFVAESVSPKSRHHGVVARGTSV</sequence>
<organism evidence="2 3">
    <name type="scientific">Oedothorax gibbosus</name>
    <dbReference type="NCBI Taxonomy" id="931172"/>
    <lineage>
        <taxon>Eukaryota</taxon>
        <taxon>Metazoa</taxon>
        <taxon>Ecdysozoa</taxon>
        <taxon>Arthropoda</taxon>
        <taxon>Chelicerata</taxon>
        <taxon>Arachnida</taxon>
        <taxon>Araneae</taxon>
        <taxon>Araneomorphae</taxon>
        <taxon>Entelegynae</taxon>
        <taxon>Araneoidea</taxon>
        <taxon>Linyphiidae</taxon>
        <taxon>Erigoninae</taxon>
        <taxon>Oedothorax</taxon>
    </lineage>
</organism>
<evidence type="ECO:0000313" key="3">
    <source>
        <dbReference type="Proteomes" id="UP000827092"/>
    </source>
</evidence>
<evidence type="ECO:0000256" key="1">
    <source>
        <dbReference type="SAM" id="MobiDB-lite"/>
    </source>
</evidence>
<accession>A0AAV6UH69</accession>
<dbReference type="AlphaFoldDB" id="A0AAV6UH69"/>
<comment type="caution">
    <text evidence="2">The sequence shown here is derived from an EMBL/GenBank/DDBJ whole genome shotgun (WGS) entry which is preliminary data.</text>
</comment>
<protein>
    <submittedName>
        <fullName evidence="2">Uncharacterized protein</fullName>
    </submittedName>
</protein>
<name>A0AAV6UH69_9ARAC</name>
<evidence type="ECO:0000313" key="2">
    <source>
        <dbReference type="EMBL" id="KAG8183114.1"/>
    </source>
</evidence>
<feature type="compositionally biased region" description="Basic and acidic residues" evidence="1">
    <location>
        <begin position="34"/>
        <end position="50"/>
    </location>
</feature>
<keyword evidence="3" id="KW-1185">Reference proteome</keyword>
<feature type="region of interest" description="Disordered" evidence="1">
    <location>
        <begin position="1"/>
        <end position="93"/>
    </location>
</feature>
<reference evidence="2 3" key="1">
    <citation type="journal article" date="2022" name="Nat. Ecol. Evol.">
        <title>A masculinizing supergene underlies an exaggerated male reproductive morph in a spider.</title>
        <authorList>
            <person name="Hendrickx F."/>
            <person name="De Corte Z."/>
            <person name="Sonet G."/>
            <person name="Van Belleghem S.M."/>
            <person name="Kostlbacher S."/>
            <person name="Vangestel C."/>
        </authorList>
    </citation>
    <scope>NUCLEOTIDE SEQUENCE [LARGE SCALE GENOMIC DNA]</scope>
    <source>
        <strain evidence="2">W744_W776</strain>
    </source>
</reference>
<dbReference type="Proteomes" id="UP000827092">
    <property type="component" value="Unassembled WGS sequence"/>
</dbReference>
<proteinExistence type="predicted"/>
<dbReference type="EMBL" id="JAFNEN010000431">
    <property type="protein sequence ID" value="KAG8183114.1"/>
    <property type="molecule type" value="Genomic_DNA"/>
</dbReference>
<gene>
    <name evidence="2" type="ORF">JTE90_024424</name>
</gene>